<name>A0A9J5YIY9_SOLCO</name>
<evidence type="ECO:0000313" key="3">
    <source>
        <dbReference type="Proteomes" id="UP000824120"/>
    </source>
</evidence>
<organism evidence="2 3">
    <name type="scientific">Solanum commersonii</name>
    <name type="common">Commerson's wild potato</name>
    <name type="synonym">Commerson's nightshade</name>
    <dbReference type="NCBI Taxonomy" id="4109"/>
    <lineage>
        <taxon>Eukaryota</taxon>
        <taxon>Viridiplantae</taxon>
        <taxon>Streptophyta</taxon>
        <taxon>Embryophyta</taxon>
        <taxon>Tracheophyta</taxon>
        <taxon>Spermatophyta</taxon>
        <taxon>Magnoliopsida</taxon>
        <taxon>eudicotyledons</taxon>
        <taxon>Gunneridae</taxon>
        <taxon>Pentapetalae</taxon>
        <taxon>asterids</taxon>
        <taxon>lamiids</taxon>
        <taxon>Solanales</taxon>
        <taxon>Solanaceae</taxon>
        <taxon>Solanoideae</taxon>
        <taxon>Solaneae</taxon>
        <taxon>Solanum</taxon>
    </lineage>
</organism>
<reference evidence="2 3" key="1">
    <citation type="submission" date="2020-09" db="EMBL/GenBank/DDBJ databases">
        <title>De no assembly of potato wild relative species, Solanum commersonii.</title>
        <authorList>
            <person name="Cho K."/>
        </authorList>
    </citation>
    <scope>NUCLEOTIDE SEQUENCE [LARGE SCALE GENOMIC DNA]</scope>
    <source>
        <strain evidence="2">LZ3.2</strain>
        <tissue evidence="2">Leaf</tissue>
    </source>
</reference>
<feature type="compositionally biased region" description="Low complexity" evidence="1">
    <location>
        <begin position="142"/>
        <end position="158"/>
    </location>
</feature>
<evidence type="ECO:0000256" key="1">
    <source>
        <dbReference type="SAM" id="MobiDB-lite"/>
    </source>
</evidence>
<dbReference type="PANTHER" id="PTHR33180:SF31">
    <property type="entry name" value="POLYPROTEIN PROTEIN"/>
    <property type="match status" value="1"/>
</dbReference>
<feature type="region of interest" description="Disordered" evidence="1">
    <location>
        <begin position="114"/>
        <end position="171"/>
    </location>
</feature>
<accession>A0A9J5YIY9</accession>
<gene>
    <name evidence="2" type="ORF">H5410_030534</name>
</gene>
<comment type="caution">
    <text evidence="2">The sequence shown here is derived from an EMBL/GenBank/DDBJ whole genome shotgun (WGS) entry which is preliminary data.</text>
</comment>
<dbReference type="PANTHER" id="PTHR33180">
    <property type="entry name" value="PHOTOSYSTEM II CP43 REACTION CENTER PROTEIN"/>
    <property type="match status" value="1"/>
</dbReference>
<dbReference type="AlphaFoldDB" id="A0A9J5YIY9"/>
<keyword evidence="3" id="KW-1185">Reference proteome</keyword>
<evidence type="ECO:0000313" key="2">
    <source>
        <dbReference type="EMBL" id="KAG5599164.1"/>
    </source>
</evidence>
<protein>
    <submittedName>
        <fullName evidence="2">Uncharacterized protein</fullName>
    </submittedName>
</protein>
<dbReference type="EMBL" id="JACXVP010000006">
    <property type="protein sequence ID" value="KAG5599164.1"/>
    <property type="molecule type" value="Genomic_DNA"/>
</dbReference>
<dbReference type="OrthoDB" id="1306244at2759"/>
<sequence>MSILKSHKFKIFTKPRGAYIPNCIREFYTTYRALVPQGKTKEKTFKPVDCVVVKGKKVAEARVQNEMNDLNVVARQDRVPCDEKKDVEVIPTYYIDIQWIEADYLKDQEEKKKASSVDSSPAMDIEILPAETISPTPATRPSSISSTVASITQSSSTAPLPPRSAASSTAS</sequence>
<dbReference type="Proteomes" id="UP000824120">
    <property type="component" value="Chromosome 6"/>
</dbReference>
<proteinExistence type="predicted"/>